<sequence>MLNIVIPMAGRGSRFQEAGFTLPKPLIPVLGKPMIEVVVNNLRPAQPHRFIFLCLQEHIDTLGIGESLKKLVPDSIITSVDRVTEGAACTVLLAKEHINSADPLMIANSDQWVDINIDDYLAKQNEERADGLIMTMWADDPKWSFLRFDASGALCEVVEKEVVSEEATVGIYNFRHGSEFVAAAESMIAKNLRVNNEFYVAPAYNELIEAGKKIVYYNVGKEADGMYGLGIPSDLRKFEQLEVARRATA</sequence>
<proteinExistence type="predicted"/>
<dbReference type="PIRSF" id="PIRSF028162">
    <property type="entry name" value="BcbE_prd"/>
    <property type="match status" value="1"/>
</dbReference>
<dbReference type="EMBL" id="AP025739">
    <property type="protein sequence ID" value="BDI28883.1"/>
    <property type="molecule type" value="Genomic_DNA"/>
</dbReference>
<organism evidence="1 2">
    <name type="scientific">Capsulimonas corticalis</name>
    <dbReference type="NCBI Taxonomy" id="2219043"/>
    <lineage>
        <taxon>Bacteria</taxon>
        <taxon>Bacillati</taxon>
        <taxon>Armatimonadota</taxon>
        <taxon>Armatimonadia</taxon>
        <taxon>Capsulimonadales</taxon>
        <taxon>Capsulimonadaceae</taxon>
        <taxon>Capsulimonas</taxon>
    </lineage>
</organism>
<keyword evidence="1" id="KW-0808">Transferase</keyword>
<reference evidence="1 2" key="1">
    <citation type="journal article" date="2019" name="Int. J. Syst. Evol. Microbiol.">
        <title>Capsulimonas corticalis gen. nov., sp. nov., an aerobic capsulated bacterium, of a novel bacterial order, Capsulimonadales ord. nov., of the class Armatimonadia of the phylum Armatimonadetes.</title>
        <authorList>
            <person name="Li J."/>
            <person name="Kudo C."/>
            <person name="Tonouchi A."/>
        </authorList>
    </citation>
    <scope>NUCLEOTIDE SEQUENCE [LARGE SCALE GENOMIC DNA]</scope>
    <source>
        <strain evidence="1 2">AX-7</strain>
    </source>
</reference>
<name>A0A402CU55_9BACT</name>
<protein>
    <submittedName>
        <fullName evidence="1">Glycosyl transferase family 2</fullName>
    </submittedName>
</protein>
<dbReference type="CDD" id="cd04183">
    <property type="entry name" value="GT2_BcE_like"/>
    <property type="match status" value="1"/>
</dbReference>
<evidence type="ECO:0000313" key="2">
    <source>
        <dbReference type="Proteomes" id="UP000287394"/>
    </source>
</evidence>
<dbReference type="InterPro" id="IPR029044">
    <property type="entry name" value="Nucleotide-diphossugar_trans"/>
</dbReference>
<dbReference type="AlphaFoldDB" id="A0A402CU55"/>
<dbReference type="SUPFAM" id="SSF53448">
    <property type="entry name" value="Nucleotide-diphospho-sugar transferases"/>
    <property type="match status" value="1"/>
</dbReference>
<accession>A0A402CU55</accession>
<dbReference type="Gene3D" id="3.90.550.10">
    <property type="entry name" value="Spore Coat Polysaccharide Biosynthesis Protein SpsA, Chain A"/>
    <property type="match status" value="1"/>
</dbReference>
<dbReference type="GO" id="GO:0016779">
    <property type="term" value="F:nucleotidyltransferase activity"/>
    <property type="evidence" value="ECO:0007669"/>
    <property type="project" value="UniProtKB-ARBA"/>
</dbReference>
<dbReference type="Pfam" id="PF00483">
    <property type="entry name" value="NTP_transferase"/>
    <property type="match status" value="1"/>
</dbReference>
<keyword evidence="2" id="KW-1185">Reference proteome</keyword>
<dbReference type="InterPro" id="IPR005835">
    <property type="entry name" value="NTP_transferase_dom"/>
</dbReference>
<dbReference type="RefSeq" id="WP_119320940.1">
    <property type="nucleotide sequence ID" value="NZ_AP025739.1"/>
</dbReference>
<dbReference type="PANTHER" id="PTHR43584">
    <property type="entry name" value="NUCLEOTIDYL TRANSFERASE"/>
    <property type="match status" value="1"/>
</dbReference>
<dbReference type="OrthoDB" id="9784180at2"/>
<dbReference type="InterPro" id="IPR050065">
    <property type="entry name" value="GlmU-like"/>
</dbReference>
<evidence type="ECO:0000313" key="1">
    <source>
        <dbReference type="EMBL" id="BDI28883.1"/>
    </source>
</evidence>
<gene>
    <name evidence="1" type="ORF">CCAX7_009340</name>
</gene>
<dbReference type="Proteomes" id="UP000287394">
    <property type="component" value="Chromosome"/>
</dbReference>
<dbReference type="InterPro" id="IPR016873">
    <property type="entry name" value="Caps_polysacc_synth_BcbE_prd"/>
</dbReference>
<dbReference type="KEGG" id="ccot:CCAX7_009340"/>
<dbReference type="PANTHER" id="PTHR43584:SF8">
    <property type="entry name" value="N-ACETYLMURAMATE ALPHA-1-PHOSPHATE URIDYLYLTRANSFERASE"/>
    <property type="match status" value="1"/>
</dbReference>